<evidence type="ECO:0000313" key="3">
    <source>
        <dbReference type="Proteomes" id="UP000782312"/>
    </source>
</evidence>
<dbReference type="InterPro" id="IPR052024">
    <property type="entry name" value="Methanogen_methyltrans"/>
</dbReference>
<proteinExistence type="predicted"/>
<accession>A0A932HWE0</accession>
<evidence type="ECO:0000259" key="1">
    <source>
        <dbReference type="Pfam" id="PF01208"/>
    </source>
</evidence>
<dbReference type="InterPro" id="IPR000257">
    <property type="entry name" value="Uroporphyrinogen_deCOase"/>
</dbReference>
<dbReference type="Proteomes" id="UP000782312">
    <property type="component" value="Unassembled WGS sequence"/>
</dbReference>
<dbReference type="Pfam" id="PF01208">
    <property type="entry name" value="URO-D"/>
    <property type="match status" value="1"/>
</dbReference>
<dbReference type="AlphaFoldDB" id="A0A932HWE0"/>
<gene>
    <name evidence="2" type="ORF">HYZ11_04930</name>
</gene>
<name>A0A932HWE0_UNCTE</name>
<organism evidence="2 3">
    <name type="scientific">Tectimicrobiota bacterium</name>
    <dbReference type="NCBI Taxonomy" id="2528274"/>
    <lineage>
        <taxon>Bacteria</taxon>
        <taxon>Pseudomonadati</taxon>
        <taxon>Nitrospinota/Tectimicrobiota group</taxon>
        <taxon>Candidatus Tectimicrobiota</taxon>
    </lineage>
</organism>
<sequence length="386" mass="44035">MTSRNGAPTPRERVRRAISHQEADRVPIDFGSTSVSSISALAYEKLKRFMGVEAETRIMTKQGQVAFVDEEILGRFHVDTRPLLLGPSEDWRDIQIGPRTYQDEWGVQWEKTEESNSYFLLKGPFEGDGNGTLEALRRFPWPDPKDPGLYRGLRERARKLHEETDYAVVFYPRGGFWAEAEWLRGFGEFYSDLVTNKKFIHALLDKVVEIKLEMIGRALEETRGYVDVFLLGDDLGTQNGPMISMQMYKEFVKPRQKILFDAMKRAAPEGKLLYHCDGCIDMFLPHLIEVGVDGLNPVQVSAKNMGDTARLKREFGKDLFFWGGIDTGRVIPFGTRAEIFEEVKRRIGDLAPGGGYVLNFVHNIQDEVPPENVCAMFEAAMEYGRY</sequence>
<dbReference type="InterPro" id="IPR038071">
    <property type="entry name" value="UROD/MetE-like_sf"/>
</dbReference>
<dbReference type="GO" id="GO:0006779">
    <property type="term" value="P:porphyrin-containing compound biosynthetic process"/>
    <property type="evidence" value="ECO:0007669"/>
    <property type="project" value="InterPro"/>
</dbReference>
<dbReference type="PANTHER" id="PTHR47099">
    <property type="entry name" value="METHYLCOBAMIDE:COM METHYLTRANSFERASE MTBA"/>
    <property type="match status" value="1"/>
</dbReference>
<dbReference type="PANTHER" id="PTHR47099:SF1">
    <property type="entry name" value="METHYLCOBAMIDE:COM METHYLTRANSFERASE MTBA"/>
    <property type="match status" value="1"/>
</dbReference>
<comment type="caution">
    <text evidence="2">The sequence shown here is derived from an EMBL/GenBank/DDBJ whole genome shotgun (WGS) entry which is preliminary data.</text>
</comment>
<dbReference type="GO" id="GO:0004853">
    <property type="term" value="F:uroporphyrinogen decarboxylase activity"/>
    <property type="evidence" value="ECO:0007669"/>
    <property type="project" value="InterPro"/>
</dbReference>
<protein>
    <recommendedName>
        <fullName evidence="1">Uroporphyrinogen decarboxylase (URO-D) domain-containing protein</fullName>
    </recommendedName>
</protein>
<reference evidence="2" key="1">
    <citation type="submission" date="2020-07" db="EMBL/GenBank/DDBJ databases">
        <title>Huge and variable diversity of episymbiotic CPR bacteria and DPANN archaea in groundwater ecosystems.</title>
        <authorList>
            <person name="He C.Y."/>
            <person name="Keren R."/>
            <person name="Whittaker M."/>
            <person name="Farag I.F."/>
            <person name="Doudna J."/>
            <person name="Cate J.H.D."/>
            <person name="Banfield J.F."/>
        </authorList>
    </citation>
    <scope>NUCLEOTIDE SEQUENCE</scope>
    <source>
        <strain evidence="2">NC_groundwater_763_Ag_S-0.2um_68_21</strain>
    </source>
</reference>
<dbReference type="Gene3D" id="3.20.20.210">
    <property type="match status" value="1"/>
</dbReference>
<feature type="domain" description="Uroporphyrinogen decarboxylase (URO-D)" evidence="1">
    <location>
        <begin position="184"/>
        <end position="383"/>
    </location>
</feature>
<dbReference type="EMBL" id="JACPUR010000013">
    <property type="protein sequence ID" value="MBI3126930.1"/>
    <property type="molecule type" value="Genomic_DNA"/>
</dbReference>
<dbReference type="SUPFAM" id="SSF51726">
    <property type="entry name" value="UROD/MetE-like"/>
    <property type="match status" value="1"/>
</dbReference>
<evidence type="ECO:0000313" key="2">
    <source>
        <dbReference type="EMBL" id="MBI3126930.1"/>
    </source>
</evidence>